<dbReference type="EMBL" id="CM042061">
    <property type="protein sequence ID" value="KAI3673193.1"/>
    <property type="molecule type" value="Genomic_DNA"/>
</dbReference>
<gene>
    <name evidence="1" type="ORF">L6452_39309</name>
</gene>
<proteinExistence type="predicted"/>
<accession>A0ACB8XT46</accession>
<sequence length="104" mass="11751">MRDVAFQKGEMVARDSDYEARGDGGMLQKRAHRWVRLPRSRSRRRLISASMNCIIDKNARIGKDVVIANRDGVEEADRSDEGFYIRSGITVILKNATIKDGTIV</sequence>
<keyword evidence="2" id="KW-1185">Reference proteome</keyword>
<reference evidence="2" key="1">
    <citation type="journal article" date="2022" name="Mol. Ecol. Resour.">
        <title>The genomes of chicory, endive, great burdock and yacon provide insights into Asteraceae palaeo-polyploidization history and plant inulin production.</title>
        <authorList>
            <person name="Fan W."/>
            <person name="Wang S."/>
            <person name="Wang H."/>
            <person name="Wang A."/>
            <person name="Jiang F."/>
            <person name="Liu H."/>
            <person name="Zhao H."/>
            <person name="Xu D."/>
            <person name="Zhang Y."/>
        </authorList>
    </citation>
    <scope>NUCLEOTIDE SEQUENCE [LARGE SCALE GENOMIC DNA]</scope>
    <source>
        <strain evidence="2">cv. Niubang</strain>
    </source>
</reference>
<evidence type="ECO:0000313" key="1">
    <source>
        <dbReference type="EMBL" id="KAI3673193.1"/>
    </source>
</evidence>
<evidence type="ECO:0000313" key="2">
    <source>
        <dbReference type="Proteomes" id="UP001055879"/>
    </source>
</evidence>
<name>A0ACB8XT46_ARCLA</name>
<dbReference type="Proteomes" id="UP001055879">
    <property type="component" value="Linkage Group LG15"/>
</dbReference>
<comment type="caution">
    <text evidence="1">The sequence shown here is derived from an EMBL/GenBank/DDBJ whole genome shotgun (WGS) entry which is preliminary data.</text>
</comment>
<organism evidence="1 2">
    <name type="scientific">Arctium lappa</name>
    <name type="common">Greater burdock</name>
    <name type="synonym">Lappa major</name>
    <dbReference type="NCBI Taxonomy" id="4217"/>
    <lineage>
        <taxon>Eukaryota</taxon>
        <taxon>Viridiplantae</taxon>
        <taxon>Streptophyta</taxon>
        <taxon>Embryophyta</taxon>
        <taxon>Tracheophyta</taxon>
        <taxon>Spermatophyta</taxon>
        <taxon>Magnoliopsida</taxon>
        <taxon>eudicotyledons</taxon>
        <taxon>Gunneridae</taxon>
        <taxon>Pentapetalae</taxon>
        <taxon>asterids</taxon>
        <taxon>campanulids</taxon>
        <taxon>Asterales</taxon>
        <taxon>Asteraceae</taxon>
        <taxon>Carduoideae</taxon>
        <taxon>Cardueae</taxon>
        <taxon>Arctiinae</taxon>
        <taxon>Arctium</taxon>
    </lineage>
</organism>
<reference evidence="1 2" key="2">
    <citation type="journal article" date="2022" name="Mol. Ecol. Resour.">
        <title>The genomes of chicory, endive, great burdock and yacon provide insights into Asteraceae paleo-polyploidization history and plant inulin production.</title>
        <authorList>
            <person name="Fan W."/>
            <person name="Wang S."/>
            <person name="Wang H."/>
            <person name="Wang A."/>
            <person name="Jiang F."/>
            <person name="Liu H."/>
            <person name="Zhao H."/>
            <person name="Xu D."/>
            <person name="Zhang Y."/>
        </authorList>
    </citation>
    <scope>NUCLEOTIDE SEQUENCE [LARGE SCALE GENOMIC DNA]</scope>
    <source>
        <strain evidence="2">cv. Niubang</strain>
    </source>
</reference>
<protein>
    <submittedName>
        <fullName evidence="1">Uncharacterized protein</fullName>
    </submittedName>
</protein>